<evidence type="ECO:0000313" key="2">
    <source>
        <dbReference type="EMBL" id="EUC43439.1"/>
    </source>
</evidence>
<dbReference type="HOGENOM" id="CLU_1408511_0_0_1"/>
<dbReference type="AlphaFoldDB" id="W6Z794"/>
<evidence type="ECO:0000313" key="3">
    <source>
        <dbReference type="Proteomes" id="UP000054032"/>
    </source>
</evidence>
<gene>
    <name evidence="2" type="ORF">COCMIDRAFT_100857</name>
</gene>
<dbReference type="EMBL" id="KI964029">
    <property type="protein sequence ID" value="EUC43439.1"/>
    <property type="molecule type" value="Genomic_DNA"/>
</dbReference>
<feature type="region of interest" description="Disordered" evidence="1">
    <location>
        <begin position="163"/>
        <end position="193"/>
    </location>
</feature>
<accession>W6Z794</accession>
<protein>
    <submittedName>
        <fullName evidence="2">Uncharacterized protein</fullName>
    </submittedName>
</protein>
<organism evidence="2 3">
    <name type="scientific">Bipolaris oryzae ATCC 44560</name>
    <dbReference type="NCBI Taxonomy" id="930090"/>
    <lineage>
        <taxon>Eukaryota</taxon>
        <taxon>Fungi</taxon>
        <taxon>Dikarya</taxon>
        <taxon>Ascomycota</taxon>
        <taxon>Pezizomycotina</taxon>
        <taxon>Dothideomycetes</taxon>
        <taxon>Pleosporomycetidae</taxon>
        <taxon>Pleosporales</taxon>
        <taxon>Pleosporineae</taxon>
        <taxon>Pleosporaceae</taxon>
        <taxon>Bipolaris</taxon>
    </lineage>
</organism>
<sequence>MADLRDIDIRFAREFNSAKALHDNELLDDCVESARELLEDPVVPRFHRMKTLLLLGSALEDLNEACDCLEEADKLWKLIRSYHLEGQDVDVDKTMAEVRASLDQLAKALKNEEAEEYDLEDYVEIIANTDECQVADIQEMICGMEMEDDLDIDMDSNVEDVAAGRASQVQVEPVKEPLPSTDKVESLDTAQHM</sequence>
<keyword evidence="3" id="KW-1185">Reference proteome</keyword>
<dbReference type="Proteomes" id="UP000054032">
    <property type="component" value="Unassembled WGS sequence"/>
</dbReference>
<dbReference type="KEGG" id="bor:COCMIDRAFT_100857"/>
<proteinExistence type="predicted"/>
<evidence type="ECO:0000256" key="1">
    <source>
        <dbReference type="SAM" id="MobiDB-lite"/>
    </source>
</evidence>
<dbReference type="OrthoDB" id="3440281at2759"/>
<dbReference type="GeneID" id="19117757"/>
<name>W6Z794_COCMI</name>
<dbReference type="eggNOG" id="ENOG502RHHK">
    <property type="taxonomic scope" value="Eukaryota"/>
</dbReference>
<reference evidence="2 3" key="1">
    <citation type="journal article" date="2013" name="PLoS Genet.">
        <title>Comparative genome structure, secondary metabolite, and effector coding capacity across Cochliobolus pathogens.</title>
        <authorList>
            <person name="Condon B.J."/>
            <person name="Leng Y."/>
            <person name="Wu D."/>
            <person name="Bushley K.E."/>
            <person name="Ohm R.A."/>
            <person name="Otillar R."/>
            <person name="Martin J."/>
            <person name="Schackwitz W."/>
            <person name="Grimwood J."/>
            <person name="MohdZainudin N."/>
            <person name="Xue C."/>
            <person name="Wang R."/>
            <person name="Manning V.A."/>
            <person name="Dhillon B."/>
            <person name="Tu Z.J."/>
            <person name="Steffenson B.J."/>
            <person name="Salamov A."/>
            <person name="Sun H."/>
            <person name="Lowry S."/>
            <person name="LaButti K."/>
            <person name="Han J."/>
            <person name="Copeland A."/>
            <person name="Lindquist E."/>
            <person name="Barry K."/>
            <person name="Schmutz J."/>
            <person name="Baker S.E."/>
            <person name="Ciuffetti L.M."/>
            <person name="Grigoriev I.V."/>
            <person name="Zhong S."/>
            <person name="Turgeon B.G."/>
        </authorList>
    </citation>
    <scope>NUCLEOTIDE SEQUENCE [LARGE SCALE GENOMIC DNA]</scope>
    <source>
        <strain evidence="2 3">ATCC 44560</strain>
    </source>
</reference>
<dbReference type="RefSeq" id="XP_007690059.1">
    <property type="nucleotide sequence ID" value="XM_007691869.1"/>
</dbReference>